<dbReference type="GeneID" id="113205710"/>
<accession>A0A6J1S850</accession>
<evidence type="ECO:0000313" key="2">
    <source>
        <dbReference type="Proteomes" id="UP000504606"/>
    </source>
</evidence>
<dbReference type="Proteomes" id="UP000504606">
    <property type="component" value="Unplaced"/>
</dbReference>
<dbReference type="RefSeq" id="XP_026277212.1">
    <property type="nucleotide sequence ID" value="XM_026421427.2"/>
</dbReference>
<evidence type="ECO:0000313" key="3">
    <source>
        <dbReference type="RefSeq" id="XP_026277212.1"/>
    </source>
</evidence>
<protein>
    <submittedName>
        <fullName evidence="3">Uncharacterized protein LOC113205710</fullName>
    </submittedName>
</protein>
<dbReference type="OrthoDB" id="8192242at2759"/>
<proteinExistence type="predicted"/>
<gene>
    <name evidence="3" type="primary">LOC113205710</name>
</gene>
<sequence length="105" mass="11305">MANKYTLTLICVVVLALASFAAADPRPFNLVKTAKNLFNKAKDFVTPTLTCLKNAGASDAALGYLKECGQTRYYGKTAMFSCAGTTYAPTDVKQMLKSSAKCFTK</sequence>
<dbReference type="KEGG" id="foc:113205710"/>
<evidence type="ECO:0000256" key="1">
    <source>
        <dbReference type="SAM" id="SignalP"/>
    </source>
</evidence>
<feature type="chain" id="PRO_5026664793" evidence="1">
    <location>
        <begin position="24"/>
        <end position="105"/>
    </location>
</feature>
<keyword evidence="1" id="KW-0732">Signal</keyword>
<reference evidence="3" key="1">
    <citation type="submission" date="2025-08" db="UniProtKB">
        <authorList>
            <consortium name="RefSeq"/>
        </authorList>
    </citation>
    <scope>IDENTIFICATION</scope>
    <source>
        <tissue evidence="3">Whole organism</tissue>
    </source>
</reference>
<keyword evidence="2" id="KW-1185">Reference proteome</keyword>
<organism evidence="2 3">
    <name type="scientific">Frankliniella occidentalis</name>
    <name type="common">Western flower thrips</name>
    <name type="synonym">Euthrips occidentalis</name>
    <dbReference type="NCBI Taxonomy" id="133901"/>
    <lineage>
        <taxon>Eukaryota</taxon>
        <taxon>Metazoa</taxon>
        <taxon>Ecdysozoa</taxon>
        <taxon>Arthropoda</taxon>
        <taxon>Hexapoda</taxon>
        <taxon>Insecta</taxon>
        <taxon>Pterygota</taxon>
        <taxon>Neoptera</taxon>
        <taxon>Paraneoptera</taxon>
        <taxon>Thysanoptera</taxon>
        <taxon>Terebrantia</taxon>
        <taxon>Thripoidea</taxon>
        <taxon>Thripidae</taxon>
        <taxon>Frankliniella</taxon>
    </lineage>
</organism>
<dbReference type="AlphaFoldDB" id="A0A6J1S850"/>
<feature type="signal peptide" evidence="1">
    <location>
        <begin position="1"/>
        <end position="23"/>
    </location>
</feature>
<name>A0A6J1S850_FRAOC</name>